<dbReference type="Proteomes" id="UP000628854">
    <property type="component" value="Unassembled WGS sequence"/>
</dbReference>
<comment type="cofactor">
    <cofactor evidence="5">
        <name>Zn(2+)</name>
        <dbReference type="ChEBI" id="CHEBI:29105"/>
    </cofactor>
    <text evidence="5">Binds 1 zinc ion per subunit.</text>
</comment>
<keyword evidence="4 5" id="KW-0546">Nucleotide metabolism</keyword>
<dbReference type="NCBIfam" id="NF006850">
    <property type="entry name" value="PRK09358.1-6"/>
    <property type="match status" value="1"/>
</dbReference>
<sequence length="339" mass="37848">MSDLNALIDALPKAELHLHLEGSLEPEQLMEFAARNKVDIPFKTLEEVRAAYEFSNLQDFLDIYYQGMSVLQTEADFHDLTDAYLKRVAADNVRHVEVFFDPQGHTERGIPFEVPIKGILKALDAAEDKYGITYRLIMCFLRHLSEEDAFETLKQAEPWLSRIHGVGLDSSEMGHPPSKFAKVFEACRARGLKLVAHAGEEGPPSYVYEAIDELKIDRIDHGNRSLEDDALVARIRDAGLTLTVCPLSNLSLCVVDDLKDHPMKKMLALGLKATINSDDPAYFGGYLNQNFRETAAAVGLTREEIIQLAKNSFTGSFLPKAEQAKHLADIDEVAARYGV</sequence>
<evidence type="ECO:0000256" key="3">
    <source>
        <dbReference type="ARBA" id="ARBA00022833"/>
    </source>
</evidence>
<comment type="function">
    <text evidence="5">Catalyzes the hydrolytic deamination of adenine to hypoxanthine. Plays an important role in the purine salvage pathway and in nitrogen catabolism.</text>
</comment>
<keyword evidence="8" id="KW-1185">Reference proteome</keyword>
<evidence type="ECO:0000259" key="6">
    <source>
        <dbReference type="Pfam" id="PF00962"/>
    </source>
</evidence>
<feature type="binding site" evidence="5">
    <location>
        <position position="19"/>
    </location>
    <ligand>
        <name>Zn(2+)</name>
        <dbReference type="ChEBI" id="CHEBI:29105"/>
        <note>catalytic</note>
    </ligand>
</feature>
<dbReference type="CDD" id="cd01320">
    <property type="entry name" value="ADA"/>
    <property type="match status" value="1"/>
</dbReference>
<dbReference type="InterPro" id="IPR001365">
    <property type="entry name" value="A_deaminase_dom"/>
</dbReference>
<feature type="domain" description="Adenosine deaminase" evidence="6">
    <location>
        <begin position="12"/>
        <end position="332"/>
    </location>
</feature>
<dbReference type="InterPro" id="IPR028892">
    <property type="entry name" value="ADE"/>
</dbReference>
<evidence type="ECO:0000256" key="1">
    <source>
        <dbReference type="ARBA" id="ARBA00022723"/>
    </source>
</evidence>
<comment type="similarity">
    <text evidence="5">Belongs to the metallo-dependent hydrolases superfamily. Adenosine and AMP deaminases family. Adenine deaminase type 2 subfamily.</text>
</comment>
<accession>A0ABQ1JTM1</accession>
<organism evidence="7 8">
    <name type="scientific">Henriciella pelagia</name>
    <dbReference type="NCBI Taxonomy" id="1977912"/>
    <lineage>
        <taxon>Bacteria</taxon>
        <taxon>Pseudomonadati</taxon>
        <taxon>Pseudomonadota</taxon>
        <taxon>Alphaproteobacteria</taxon>
        <taxon>Hyphomonadales</taxon>
        <taxon>Hyphomonadaceae</taxon>
        <taxon>Henriciella</taxon>
    </lineage>
</organism>
<keyword evidence="2 5" id="KW-0378">Hydrolase</keyword>
<dbReference type="HAMAP" id="MF_01962">
    <property type="entry name" value="Adenine_deaminase"/>
    <property type="match status" value="1"/>
</dbReference>
<evidence type="ECO:0000256" key="2">
    <source>
        <dbReference type="ARBA" id="ARBA00022801"/>
    </source>
</evidence>
<protein>
    <recommendedName>
        <fullName evidence="5">Adenine deaminase</fullName>
        <shortName evidence="5">ADE</shortName>
        <ecNumber evidence="5">3.5.4.2</ecNumber>
    </recommendedName>
    <alternativeName>
        <fullName evidence="5">Adenine aminohydrolase</fullName>
        <shortName evidence="5">AAH</shortName>
    </alternativeName>
</protein>
<feature type="binding site" evidence="5">
    <location>
        <position position="279"/>
    </location>
    <ligand>
        <name>substrate</name>
    </ligand>
</feature>
<dbReference type="Gene3D" id="3.20.20.140">
    <property type="entry name" value="Metal-dependent hydrolases"/>
    <property type="match status" value="1"/>
</dbReference>
<gene>
    <name evidence="7" type="ORF">GCM10011503_27840</name>
</gene>
<comment type="caution">
    <text evidence="7">The sequence shown here is derived from an EMBL/GenBank/DDBJ whole genome shotgun (WGS) entry which is preliminary data.</text>
</comment>
<proteinExistence type="inferred from homology"/>
<dbReference type="EC" id="3.5.4.2" evidence="5"/>
<dbReference type="EMBL" id="BMKF01000002">
    <property type="protein sequence ID" value="GGB77491.1"/>
    <property type="molecule type" value="Genomic_DNA"/>
</dbReference>
<feature type="binding site" evidence="5">
    <location>
        <position position="17"/>
    </location>
    <ligand>
        <name>Zn(2+)</name>
        <dbReference type="ChEBI" id="CHEBI:29105"/>
        <note>catalytic</note>
    </ligand>
</feature>
<keyword evidence="1 5" id="KW-0479">Metal-binding</keyword>
<feature type="site" description="Important for catalytic activity" evidence="5">
    <location>
        <position position="221"/>
    </location>
</feature>
<evidence type="ECO:0000313" key="8">
    <source>
        <dbReference type="Proteomes" id="UP000628854"/>
    </source>
</evidence>
<reference evidence="8" key="1">
    <citation type="journal article" date="2019" name="Int. J. Syst. Evol. Microbiol.">
        <title>The Global Catalogue of Microorganisms (GCM) 10K type strain sequencing project: providing services to taxonomists for standard genome sequencing and annotation.</title>
        <authorList>
            <consortium name="The Broad Institute Genomics Platform"/>
            <consortium name="The Broad Institute Genome Sequencing Center for Infectious Disease"/>
            <person name="Wu L."/>
            <person name="Ma J."/>
        </authorList>
    </citation>
    <scope>NUCLEOTIDE SEQUENCE [LARGE SCALE GENOMIC DNA]</scope>
    <source>
        <strain evidence="8">CGMCC 1.15928</strain>
    </source>
</reference>
<feature type="binding site" evidence="5">
    <location>
        <position position="197"/>
    </location>
    <ligand>
        <name>Zn(2+)</name>
        <dbReference type="ChEBI" id="CHEBI:29105"/>
        <note>catalytic</note>
    </ligand>
</feature>
<evidence type="ECO:0000256" key="4">
    <source>
        <dbReference type="ARBA" id="ARBA00023080"/>
    </source>
</evidence>
<dbReference type="Pfam" id="PF00962">
    <property type="entry name" value="A_deaminase"/>
    <property type="match status" value="1"/>
</dbReference>
<comment type="catalytic activity">
    <reaction evidence="5">
        <text>adenine + H2O + H(+) = hypoxanthine + NH4(+)</text>
        <dbReference type="Rhea" id="RHEA:23688"/>
        <dbReference type="ChEBI" id="CHEBI:15377"/>
        <dbReference type="ChEBI" id="CHEBI:15378"/>
        <dbReference type="ChEBI" id="CHEBI:16708"/>
        <dbReference type="ChEBI" id="CHEBI:17368"/>
        <dbReference type="ChEBI" id="CHEBI:28938"/>
        <dbReference type="EC" id="3.5.4.2"/>
    </reaction>
</comment>
<feature type="binding site" evidence="5">
    <location>
        <position position="278"/>
    </location>
    <ligand>
        <name>Zn(2+)</name>
        <dbReference type="ChEBI" id="CHEBI:29105"/>
        <note>catalytic</note>
    </ligand>
</feature>
<dbReference type="PANTHER" id="PTHR43114:SF6">
    <property type="entry name" value="ADENINE DEAMINASE"/>
    <property type="match status" value="1"/>
</dbReference>
<name>A0ABQ1JTM1_9PROT</name>
<evidence type="ECO:0000313" key="7">
    <source>
        <dbReference type="EMBL" id="GGB77491.1"/>
    </source>
</evidence>
<feature type="active site" description="Proton donor" evidence="5">
    <location>
        <position position="200"/>
    </location>
</feature>
<dbReference type="RefSeq" id="WP_084391344.1">
    <property type="nucleotide sequence ID" value="NZ_BMKF01000002.1"/>
</dbReference>
<keyword evidence="3 5" id="KW-0862">Zinc</keyword>
<evidence type="ECO:0000256" key="5">
    <source>
        <dbReference type="HAMAP-Rule" id="MF_01962"/>
    </source>
</evidence>
<dbReference type="InterPro" id="IPR006330">
    <property type="entry name" value="Ado/ade_deaminase"/>
</dbReference>
<dbReference type="SUPFAM" id="SSF51556">
    <property type="entry name" value="Metallo-dependent hydrolases"/>
    <property type="match status" value="1"/>
</dbReference>
<dbReference type="NCBIfam" id="TIGR01430">
    <property type="entry name" value="aden_deam"/>
    <property type="match status" value="1"/>
</dbReference>
<dbReference type="PANTHER" id="PTHR43114">
    <property type="entry name" value="ADENINE DEAMINASE"/>
    <property type="match status" value="1"/>
</dbReference>
<dbReference type="InterPro" id="IPR032466">
    <property type="entry name" value="Metal_Hydrolase"/>
</dbReference>